<dbReference type="InterPro" id="IPR029058">
    <property type="entry name" value="AB_hydrolase_fold"/>
</dbReference>
<dbReference type="PANTHER" id="PTHR47668">
    <property type="entry name" value="DIENELACTONE HYDROLASE FAMILY PROTEIN (AFU_ORTHOLOGUE AFUA_6G01940)"/>
    <property type="match status" value="1"/>
</dbReference>
<gene>
    <name evidence="2" type="ORF">HMPREF1544_06198</name>
</gene>
<dbReference type="PANTHER" id="PTHR47668:SF1">
    <property type="entry name" value="DIENELACTONE HYDROLASE DOMAIN-CONTAINING PROTEIN-RELATED"/>
    <property type="match status" value="1"/>
</dbReference>
<dbReference type="OrthoDB" id="17560at2759"/>
<reference evidence="3" key="1">
    <citation type="submission" date="2013-05" db="EMBL/GenBank/DDBJ databases">
        <title>The Genome sequence of Mucor circinelloides f. circinelloides 1006PhL.</title>
        <authorList>
            <consortium name="The Broad Institute Genomics Platform"/>
            <person name="Cuomo C."/>
            <person name="Earl A."/>
            <person name="Findley K."/>
            <person name="Lee S.C."/>
            <person name="Walker B."/>
            <person name="Young S."/>
            <person name="Zeng Q."/>
            <person name="Gargeya S."/>
            <person name="Fitzgerald M."/>
            <person name="Haas B."/>
            <person name="Abouelleil A."/>
            <person name="Allen A.W."/>
            <person name="Alvarado L."/>
            <person name="Arachchi H.M."/>
            <person name="Berlin A.M."/>
            <person name="Chapman S.B."/>
            <person name="Gainer-Dewar J."/>
            <person name="Goldberg J."/>
            <person name="Griggs A."/>
            <person name="Gujja S."/>
            <person name="Hansen M."/>
            <person name="Howarth C."/>
            <person name="Imamovic A."/>
            <person name="Ireland A."/>
            <person name="Larimer J."/>
            <person name="McCowan C."/>
            <person name="Murphy C."/>
            <person name="Pearson M."/>
            <person name="Poon T.W."/>
            <person name="Priest M."/>
            <person name="Roberts A."/>
            <person name="Saif S."/>
            <person name="Shea T."/>
            <person name="Sisk P."/>
            <person name="Sykes S."/>
            <person name="Wortman J."/>
            <person name="Nusbaum C."/>
            <person name="Birren B."/>
        </authorList>
    </citation>
    <scope>NUCLEOTIDE SEQUENCE [LARGE SCALE GENOMIC DNA]</scope>
    <source>
        <strain evidence="3">1006PhL</strain>
    </source>
</reference>
<organism evidence="2 3">
    <name type="scientific">Mucor circinelloides f. circinelloides (strain 1006PhL)</name>
    <name type="common">Mucormycosis agent</name>
    <name type="synonym">Calyptromyces circinelloides</name>
    <dbReference type="NCBI Taxonomy" id="1220926"/>
    <lineage>
        <taxon>Eukaryota</taxon>
        <taxon>Fungi</taxon>
        <taxon>Fungi incertae sedis</taxon>
        <taxon>Mucoromycota</taxon>
        <taxon>Mucoromycotina</taxon>
        <taxon>Mucoromycetes</taxon>
        <taxon>Mucorales</taxon>
        <taxon>Mucorineae</taxon>
        <taxon>Mucoraceae</taxon>
        <taxon>Mucor</taxon>
    </lineage>
</organism>
<evidence type="ECO:0000313" key="3">
    <source>
        <dbReference type="Proteomes" id="UP000014254"/>
    </source>
</evidence>
<dbReference type="AlphaFoldDB" id="S2K454"/>
<dbReference type="STRING" id="1220926.S2K454"/>
<dbReference type="InParanoid" id="S2K454"/>
<dbReference type="EMBL" id="KE123977">
    <property type="protein sequence ID" value="EPB86980.1"/>
    <property type="molecule type" value="Genomic_DNA"/>
</dbReference>
<name>S2K454_MUCC1</name>
<dbReference type="SUPFAM" id="SSF53474">
    <property type="entry name" value="alpha/beta-Hydrolases"/>
    <property type="match status" value="1"/>
</dbReference>
<feature type="domain" description="Dienelactone hydrolase" evidence="1">
    <location>
        <begin position="58"/>
        <end position="160"/>
    </location>
</feature>
<dbReference type="VEuPathDB" id="FungiDB:HMPREF1544_06198"/>
<protein>
    <recommendedName>
        <fullName evidence="1">Dienelactone hydrolase domain-containing protein</fullName>
    </recommendedName>
</protein>
<dbReference type="InterPro" id="IPR002925">
    <property type="entry name" value="Dienelactn_hydro"/>
</dbReference>
<dbReference type="FunCoup" id="S2K454">
    <property type="interactions" value="25"/>
</dbReference>
<dbReference type="Gene3D" id="3.40.50.1820">
    <property type="entry name" value="alpha/beta hydrolase"/>
    <property type="match status" value="1"/>
</dbReference>
<evidence type="ECO:0000259" key="1">
    <source>
        <dbReference type="Pfam" id="PF01738"/>
    </source>
</evidence>
<sequence>MSYPKACCSTPTIVSYYKPTGSTLNISSIPVYSVGPAIVPDVESVEKQLRAKGVIAATCAGFFWGAKVAVQLTSTVPFFVGACMIHPSAIDPKYAEAAGAPIYYISSKDEPKMRESMSILQKKSMGDCCHLIAFGDMNHGFSAARGDFNDEQSTKRANKAIQITIDIL</sequence>
<dbReference type="Pfam" id="PF01738">
    <property type="entry name" value="DLH"/>
    <property type="match status" value="1"/>
</dbReference>
<dbReference type="GO" id="GO:0016787">
    <property type="term" value="F:hydrolase activity"/>
    <property type="evidence" value="ECO:0007669"/>
    <property type="project" value="InterPro"/>
</dbReference>
<dbReference type="Proteomes" id="UP000014254">
    <property type="component" value="Unassembled WGS sequence"/>
</dbReference>
<evidence type="ECO:0000313" key="2">
    <source>
        <dbReference type="EMBL" id="EPB86980.1"/>
    </source>
</evidence>
<proteinExistence type="predicted"/>
<keyword evidence="3" id="KW-1185">Reference proteome</keyword>
<accession>S2K454</accession>